<dbReference type="AlphaFoldDB" id="A0AAW2DLT6"/>
<comment type="caution">
    <text evidence="4">The sequence shown here is derived from an EMBL/GenBank/DDBJ whole genome shotgun (WGS) entry which is preliminary data.</text>
</comment>
<dbReference type="GO" id="GO:0006281">
    <property type="term" value="P:DNA repair"/>
    <property type="evidence" value="ECO:0007669"/>
    <property type="project" value="UniProtKB-KW"/>
</dbReference>
<evidence type="ECO:0000313" key="4">
    <source>
        <dbReference type="EMBL" id="KAL0010648.1"/>
    </source>
</evidence>
<evidence type="ECO:0000256" key="1">
    <source>
        <dbReference type="RuleBase" id="RU363044"/>
    </source>
</evidence>
<organism evidence="4 5">
    <name type="scientific">Lithocarpus litseifolius</name>
    <dbReference type="NCBI Taxonomy" id="425828"/>
    <lineage>
        <taxon>Eukaryota</taxon>
        <taxon>Viridiplantae</taxon>
        <taxon>Streptophyta</taxon>
        <taxon>Embryophyta</taxon>
        <taxon>Tracheophyta</taxon>
        <taxon>Spermatophyta</taxon>
        <taxon>Magnoliopsida</taxon>
        <taxon>eudicotyledons</taxon>
        <taxon>Gunneridae</taxon>
        <taxon>Pentapetalae</taxon>
        <taxon>rosids</taxon>
        <taxon>fabids</taxon>
        <taxon>Fagales</taxon>
        <taxon>Fagaceae</taxon>
        <taxon>Lithocarpus</taxon>
    </lineage>
</organism>
<keyword evidence="1" id="KW-0347">Helicase</keyword>
<keyword evidence="2" id="KW-0732">Signal</keyword>
<dbReference type="Pfam" id="PF07800">
    <property type="entry name" value="DUF1644"/>
    <property type="match status" value="1"/>
</dbReference>
<dbReference type="InterPro" id="IPR027417">
    <property type="entry name" value="P-loop_NTPase"/>
</dbReference>
<dbReference type="GO" id="GO:0006310">
    <property type="term" value="P:DNA recombination"/>
    <property type="evidence" value="ECO:0007669"/>
    <property type="project" value="UniProtKB-KW"/>
</dbReference>
<accession>A0AAW2DLT6</accession>
<feature type="chain" id="PRO_5043654609" description="ATP-dependent DNA helicase" evidence="2">
    <location>
        <begin position="24"/>
        <end position="464"/>
    </location>
</feature>
<dbReference type="EMBL" id="JAZDWU010000002">
    <property type="protein sequence ID" value="KAL0010648.1"/>
    <property type="molecule type" value="Genomic_DNA"/>
</dbReference>
<keyword evidence="1" id="KW-0378">Hydrolase</keyword>
<keyword evidence="5" id="KW-1185">Reference proteome</keyword>
<feature type="domain" description="DNA helicase Pif1-like DEAD-box helicase" evidence="3">
    <location>
        <begin position="106"/>
        <end position="219"/>
    </location>
</feature>
<dbReference type="GO" id="GO:0000723">
    <property type="term" value="P:telomere maintenance"/>
    <property type="evidence" value="ECO:0007669"/>
    <property type="project" value="InterPro"/>
</dbReference>
<evidence type="ECO:0000256" key="2">
    <source>
        <dbReference type="SAM" id="SignalP"/>
    </source>
</evidence>
<dbReference type="InterPro" id="IPR012866">
    <property type="entry name" value="DUF1644"/>
</dbReference>
<sequence>MPSALRRLFATILVFCLPIGVRELWNEFYPYMVEDYPSTSVTTETHRTNKLLNDLEALLLQHGKHITEYDLPISTGERDNDSAVSRLIQDELTVPNVDEELTLIEKLNNDERVAYETIIIVIDRKESMIFFVYGPGGTGKTFLYRTILATLRKAGHIAIATATSGIAATLLPGGRTAHSRFKIPLTLDASSTCSISKQSDLAELIRRATIIIWDEALMLYFSFGGKRLTSKMSSDRRRRSLCADFSALSMEQGFPEEKLGSVNDVKEWEEARCPICMEHPHNAILLKCTSHGKGCRPYICNTNYWYASCVDQFCNSFVPDASRALHPCEISLQTKVVCPLCWGEIYGYFIVEPAIKFMNSKARSCSIEMCDFSGTYSELRKHSRSEHSFRLYETGLEKEKCKEDSTFSELGVESSEERTFSIGLSDLTSSLVDCMNGISGEIDNNFNLSSNGMIPHWMLLPRLD</sequence>
<keyword evidence="1" id="KW-0233">DNA recombination</keyword>
<keyword evidence="1" id="KW-0067">ATP-binding</keyword>
<dbReference type="PANTHER" id="PTHR10492">
    <property type="match status" value="1"/>
</dbReference>
<dbReference type="Gene3D" id="3.40.50.300">
    <property type="entry name" value="P-loop containing nucleotide triphosphate hydrolases"/>
    <property type="match status" value="1"/>
</dbReference>
<feature type="signal peptide" evidence="2">
    <location>
        <begin position="1"/>
        <end position="23"/>
    </location>
</feature>
<gene>
    <name evidence="4" type="ORF">SO802_005756</name>
</gene>
<name>A0AAW2DLT6_9ROSI</name>
<comment type="similarity">
    <text evidence="1">Belongs to the helicase family.</text>
</comment>
<keyword evidence="1" id="KW-0227">DNA damage</keyword>
<dbReference type="Pfam" id="PF05970">
    <property type="entry name" value="PIF1"/>
    <property type="match status" value="1"/>
</dbReference>
<dbReference type="GO" id="GO:0005524">
    <property type="term" value="F:ATP binding"/>
    <property type="evidence" value="ECO:0007669"/>
    <property type="project" value="UniProtKB-KW"/>
</dbReference>
<keyword evidence="1" id="KW-0547">Nucleotide-binding</keyword>
<comment type="catalytic activity">
    <reaction evidence="1">
        <text>ATP + H2O = ADP + phosphate + H(+)</text>
        <dbReference type="Rhea" id="RHEA:13065"/>
        <dbReference type="ChEBI" id="CHEBI:15377"/>
        <dbReference type="ChEBI" id="CHEBI:15378"/>
        <dbReference type="ChEBI" id="CHEBI:30616"/>
        <dbReference type="ChEBI" id="CHEBI:43474"/>
        <dbReference type="ChEBI" id="CHEBI:456216"/>
        <dbReference type="EC" id="5.6.2.3"/>
    </reaction>
</comment>
<keyword evidence="1" id="KW-0234">DNA repair</keyword>
<comment type="cofactor">
    <cofactor evidence="1">
        <name>Mg(2+)</name>
        <dbReference type="ChEBI" id="CHEBI:18420"/>
    </cofactor>
</comment>
<proteinExistence type="inferred from homology"/>
<dbReference type="PANTHER" id="PTHR10492:SF57">
    <property type="entry name" value="ATP-DEPENDENT DNA HELICASE"/>
    <property type="match status" value="1"/>
</dbReference>
<evidence type="ECO:0000259" key="3">
    <source>
        <dbReference type="Pfam" id="PF05970"/>
    </source>
</evidence>
<dbReference type="GO" id="GO:0016787">
    <property type="term" value="F:hydrolase activity"/>
    <property type="evidence" value="ECO:0007669"/>
    <property type="project" value="UniProtKB-KW"/>
</dbReference>
<dbReference type="Proteomes" id="UP001459277">
    <property type="component" value="Unassembled WGS sequence"/>
</dbReference>
<dbReference type="EC" id="5.6.2.3" evidence="1"/>
<dbReference type="SUPFAM" id="SSF52540">
    <property type="entry name" value="P-loop containing nucleoside triphosphate hydrolases"/>
    <property type="match status" value="1"/>
</dbReference>
<dbReference type="GO" id="GO:0043139">
    <property type="term" value="F:5'-3' DNA helicase activity"/>
    <property type="evidence" value="ECO:0007669"/>
    <property type="project" value="UniProtKB-EC"/>
</dbReference>
<dbReference type="InterPro" id="IPR010285">
    <property type="entry name" value="DNA_helicase_pif1-like_DEAD"/>
</dbReference>
<protein>
    <recommendedName>
        <fullName evidence="1">ATP-dependent DNA helicase</fullName>
        <ecNumber evidence="1">5.6.2.3</ecNumber>
    </recommendedName>
</protein>
<evidence type="ECO:0000313" key="5">
    <source>
        <dbReference type="Proteomes" id="UP001459277"/>
    </source>
</evidence>
<reference evidence="4 5" key="1">
    <citation type="submission" date="2024-01" db="EMBL/GenBank/DDBJ databases">
        <title>A telomere-to-telomere, gap-free genome of sweet tea (Lithocarpus litseifolius).</title>
        <authorList>
            <person name="Zhou J."/>
        </authorList>
    </citation>
    <scope>NUCLEOTIDE SEQUENCE [LARGE SCALE GENOMIC DNA]</scope>
    <source>
        <strain evidence="4">Zhou-2022a</strain>
        <tissue evidence="4">Leaf</tissue>
    </source>
</reference>